<reference evidence="3 4" key="1">
    <citation type="submission" date="2020-08" db="EMBL/GenBank/DDBJ databases">
        <title>Sequencing the genomes of 1000 actinobacteria strains.</title>
        <authorList>
            <person name="Klenk H.-P."/>
        </authorList>
    </citation>
    <scope>NUCLEOTIDE SEQUENCE [LARGE SCALE GENOMIC DNA]</scope>
    <source>
        <strain evidence="3 4">DSM 45784</strain>
    </source>
</reference>
<evidence type="ECO:0000313" key="3">
    <source>
        <dbReference type="EMBL" id="MBB4699181.1"/>
    </source>
</evidence>
<keyword evidence="1" id="KW-0723">Serine/threonine-protein kinase</keyword>
<dbReference type="Gene3D" id="3.30.565.10">
    <property type="entry name" value="Histidine kinase-like ATPase, C-terminal domain"/>
    <property type="match status" value="1"/>
</dbReference>
<dbReference type="InterPro" id="IPR050267">
    <property type="entry name" value="Anti-sigma-factor_SerPK"/>
</dbReference>
<evidence type="ECO:0000256" key="1">
    <source>
        <dbReference type="ARBA" id="ARBA00022527"/>
    </source>
</evidence>
<dbReference type="RefSeq" id="WP_184876536.1">
    <property type="nucleotide sequence ID" value="NZ_BOOV01000022.1"/>
</dbReference>
<comment type="caution">
    <text evidence="3">The sequence shown here is derived from an EMBL/GenBank/DDBJ whole genome shotgun (WGS) entry which is preliminary data.</text>
</comment>
<feature type="domain" description="Histidine kinase/HSP90-like ATPase" evidence="2">
    <location>
        <begin position="50"/>
        <end position="152"/>
    </location>
</feature>
<gene>
    <name evidence="3" type="ORF">BJ982_000725</name>
</gene>
<dbReference type="PANTHER" id="PTHR35526">
    <property type="entry name" value="ANTI-SIGMA-F FACTOR RSBW-RELATED"/>
    <property type="match status" value="1"/>
</dbReference>
<keyword evidence="1" id="KW-0808">Transferase</keyword>
<sequence length="188" mass="20014">MPLHESVAPEPYPGIWPLIALHLAPQDEDMPAKASGRLQTTVESLTPGFAARRARAVLRSHLLKAQVNEDDAAEMEIVVAELVANAERYAAEPYELRIVSDRDVPIWCDVVDGSPGLRVVGQLLGRLRASKAADLPSLEENGRGLFLVHRLSGGRCAVYPAATSRSRAAGKAVGFALPVGDGIVCGST</sequence>
<dbReference type="InterPro" id="IPR036890">
    <property type="entry name" value="HATPase_C_sf"/>
</dbReference>
<protein>
    <submittedName>
        <fullName evidence="3">Anti-sigma regulatory factor (Ser/Thr protein kinase)</fullName>
    </submittedName>
</protein>
<dbReference type="PANTHER" id="PTHR35526:SF3">
    <property type="entry name" value="ANTI-SIGMA-F FACTOR RSBW"/>
    <property type="match status" value="1"/>
</dbReference>
<dbReference type="Proteomes" id="UP000542210">
    <property type="component" value="Unassembled WGS sequence"/>
</dbReference>
<dbReference type="InterPro" id="IPR003594">
    <property type="entry name" value="HATPase_dom"/>
</dbReference>
<accession>A0A7W7D303</accession>
<dbReference type="GO" id="GO:0004674">
    <property type="term" value="F:protein serine/threonine kinase activity"/>
    <property type="evidence" value="ECO:0007669"/>
    <property type="project" value="UniProtKB-KW"/>
</dbReference>
<dbReference type="Pfam" id="PF13581">
    <property type="entry name" value="HATPase_c_2"/>
    <property type="match status" value="1"/>
</dbReference>
<name>A0A7W7D303_9ACTN</name>
<dbReference type="SUPFAM" id="SSF55874">
    <property type="entry name" value="ATPase domain of HSP90 chaperone/DNA topoisomerase II/histidine kinase"/>
    <property type="match status" value="1"/>
</dbReference>
<keyword evidence="4" id="KW-1185">Reference proteome</keyword>
<keyword evidence="1" id="KW-0418">Kinase</keyword>
<evidence type="ECO:0000313" key="4">
    <source>
        <dbReference type="Proteomes" id="UP000542210"/>
    </source>
</evidence>
<proteinExistence type="predicted"/>
<dbReference type="AlphaFoldDB" id="A0A7W7D303"/>
<dbReference type="EMBL" id="JACHND010000001">
    <property type="protein sequence ID" value="MBB4699181.1"/>
    <property type="molecule type" value="Genomic_DNA"/>
</dbReference>
<evidence type="ECO:0000259" key="2">
    <source>
        <dbReference type="Pfam" id="PF13581"/>
    </source>
</evidence>
<organism evidence="3 4">
    <name type="scientific">Sphaerisporangium siamense</name>
    <dbReference type="NCBI Taxonomy" id="795645"/>
    <lineage>
        <taxon>Bacteria</taxon>
        <taxon>Bacillati</taxon>
        <taxon>Actinomycetota</taxon>
        <taxon>Actinomycetes</taxon>
        <taxon>Streptosporangiales</taxon>
        <taxon>Streptosporangiaceae</taxon>
        <taxon>Sphaerisporangium</taxon>
    </lineage>
</organism>